<dbReference type="Proteomes" id="UP001174909">
    <property type="component" value="Unassembled WGS sequence"/>
</dbReference>
<comment type="caution">
    <text evidence="2">The sequence shown here is derived from an EMBL/GenBank/DDBJ whole genome shotgun (WGS) entry which is preliminary data.</text>
</comment>
<proteinExistence type="predicted"/>
<feature type="signal peptide" evidence="1">
    <location>
        <begin position="1"/>
        <end position="24"/>
    </location>
</feature>
<protein>
    <submittedName>
        <fullName evidence="2">Uncharacterized protein</fullName>
    </submittedName>
</protein>
<gene>
    <name evidence="2" type="ORF">GBAR_LOCUS21145</name>
</gene>
<accession>A0AA35SXA2</accession>
<evidence type="ECO:0000313" key="3">
    <source>
        <dbReference type="Proteomes" id="UP001174909"/>
    </source>
</evidence>
<dbReference type="AlphaFoldDB" id="A0AA35SXA2"/>
<keyword evidence="3" id="KW-1185">Reference proteome</keyword>
<feature type="chain" id="PRO_5041352904" evidence="1">
    <location>
        <begin position="25"/>
        <end position="130"/>
    </location>
</feature>
<sequence>MLVFFGWTAAEAVFLYHKLAVVLGNPIQHYVWKAGLTVWCKVFSHKLVALCPYDYLWLCSGSSSDYCYFCGTRIRVLCQPLLLQGNRVAILAGTHLAILHHKHIQLDCLFCYHGSTDSQKDGCESQRRPE</sequence>
<organism evidence="2 3">
    <name type="scientific">Geodia barretti</name>
    <name type="common">Barrett's horny sponge</name>
    <dbReference type="NCBI Taxonomy" id="519541"/>
    <lineage>
        <taxon>Eukaryota</taxon>
        <taxon>Metazoa</taxon>
        <taxon>Porifera</taxon>
        <taxon>Demospongiae</taxon>
        <taxon>Heteroscleromorpha</taxon>
        <taxon>Tetractinellida</taxon>
        <taxon>Astrophorina</taxon>
        <taxon>Geodiidae</taxon>
        <taxon>Geodia</taxon>
    </lineage>
</organism>
<keyword evidence="1" id="KW-0732">Signal</keyword>
<name>A0AA35SXA2_GEOBA</name>
<evidence type="ECO:0000313" key="2">
    <source>
        <dbReference type="EMBL" id="CAI8037830.1"/>
    </source>
</evidence>
<dbReference type="EMBL" id="CASHTH010002963">
    <property type="protein sequence ID" value="CAI8037830.1"/>
    <property type="molecule type" value="Genomic_DNA"/>
</dbReference>
<reference evidence="2" key="1">
    <citation type="submission" date="2023-03" db="EMBL/GenBank/DDBJ databases">
        <authorList>
            <person name="Steffen K."/>
            <person name="Cardenas P."/>
        </authorList>
    </citation>
    <scope>NUCLEOTIDE SEQUENCE</scope>
</reference>
<evidence type="ECO:0000256" key="1">
    <source>
        <dbReference type="SAM" id="SignalP"/>
    </source>
</evidence>